<sequence>MGRVSRRGVGGPLVGQVSPTVAAGRLAGATHSGWAR</sequence>
<keyword evidence="3" id="KW-1185">Reference proteome</keyword>
<accession>A0A3N1GYD5</accession>
<protein>
    <submittedName>
        <fullName evidence="2">Uncharacterized protein</fullName>
    </submittedName>
</protein>
<evidence type="ECO:0000313" key="3">
    <source>
        <dbReference type="Proteomes" id="UP000268727"/>
    </source>
</evidence>
<evidence type="ECO:0000313" key="2">
    <source>
        <dbReference type="EMBL" id="ROP35248.1"/>
    </source>
</evidence>
<dbReference type="Proteomes" id="UP000268727">
    <property type="component" value="Unassembled WGS sequence"/>
</dbReference>
<proteinExistence type="predicted"/>
<feature type="region of interest" description="Disordered" evidence="1">
    <location>
        <begin position="1"/>
        <end position="36"/>
    </location>
</feature>
<dbReference type="EMBL" id="RJKM01000001">
    <property type="protein sequence ID" value="ROP35248.1"/>
    <property type="molecule type" value="Genomic_DNA"/>
</dbReference>
<comment type="caution">
    <text evidence="2">The sequence shown here is derived from an EMBL/GenBank/DDBJ whole genome shotgun (WGS) entry which is preliminary data.</text>
</comment>
<dbReference type="AlphaFoldDB" id="A0A3N1GYD5"/>
<evidence type="ECO:0000256" key="1">
    <source>
        <dbReference type="SAM" id="MobiDB-lite"/>
    </source>
</evidence>
<name>A0A3N1GYD5_9PSEU</name>
<reference evidence="2 3" key="1">
    <citation type="submission" date="2018-11" db="EMBL/GenBank/DDBJ databases">
        <title>Sequencing the genomes of 1000 actinobacteria strains.</title>
        <authorList>
            <person name="Klenk H.-P."/>
        </authorList>
    </citation>
    <scope>NUCLEOTIDE SEQUENCE [LARGE SCALE GENOMIC DNA]</scope>
    <source>
        <strain evidence="2 3">DSM 44231</strain>
    </source>
</reference>
<gene>
    <name evidence="2" type="ORF">EDD40_0470</name>
</gene>
<organism evidence="2 3">
    <name type="scientific">Saccharothrix texasensis</name>
    <dbReference type="NCBI Taxonomy" id="103734"/>
    <lineage>
        <taxon>Bacteria</taxon>
        <taxon>Bacillati</taxon>
        <taxon>Actinomycetota</taxon>
        <taxon>Actinomycetes</taxon>
        <taxon>Pseudonocardiales</taxon>
        <taxon>Pseudonocardiaceae</taxon>
        <taxon>Saccharothrix</taxon>
    </lineage>
</organism>